<feature type="non-terminal residue" evidence="1">
    <location>
        <position position="42"/>
    </location>
</feature>
<accession>A0A9N8ZR63</accession>
<name>A0A9N8ZR63_9GLOM</name>
<gene>
    <name evidence="1" type="ORF">PBRASI_LOCUS2776</name>
</gene>
<organism evidence="1 2">
    <name type="scientific">Paraglomus brasilianum</name>
    <dbReference type="NCBI Taxonomy" id="144538"/>
    <lineage>
        <taxon>Eukaryota</taxon>
        <taxon>Fungi</taxon>
        <taxon>Fungi incertae sedis</taxon>
        <taxon>Mucoromycota</taxon>
        <taxon>Glomeromycotina</taxon>
        <taxon>Glomeromycetes</taxon>
        <taxon>Paraglomerales</taxon>
        <taxon>Paraglomeraceae</taxon>
        <taxon>Paraglomus</taxon>
    </lineage>
</organism>
<evidence type="ECO:0000313" key="1">
    <source>
        <dbReference type="EMBL" id="CAG8504374.1"/>
    </source>
</evidence>
<proteinExistence type="predicted"/>
<sequence length="42" mass="4762">MDGTEDDVVCDYELLDENENNENSEVMNFNSINGEEYEEVGG</sequence>
<dbReference type="Proteomes" id="UP000789739">
    <property type="component" value="Unassembled WGS sequence"/>
</dbReference>
<evidence type="ECO:0000313" key="2">
    <source>
        <dbReference type="Proteomes" id="UP000789739"/>
    </source>
</evidence>
<protein>
    <submittedName>
        <fullName evidence="1">166_t:CDS:1</fullName>
    </submittedName>
</protein>
<reference evidence="1" key="1">
    <citation type="submission" date="2021-06" db="EMBL/GenBank/DDBJ databases">
        <authorList>
            <person name="Kallberg Y."/>
            <person name="Tangrot J."/>
            <person name="Rosling A."/>
        </authorList>
    </citation>
    <scope>NUCLEOTIDE SEQUENCE</scope>
    <source>
        <strain evidence="1">BR232B</strain>
    </source>
</reference>
<dbReference type="AlphaFoldDB" id="A0A9N8ZR63"/>
<dbReference type="EMBL" id="CAJVPI010000228">
    <property type="protein sequence ID" value="CAG8504374.1"/>
    <property type="molecule type" value="Genomic_DNA"/>
</dbReference>
<comment type="caution">
    <text evidence="1">The sequence shown here is derived from an EMBL/GenBank/DDBJ whole genome shotgun (WGS) entry which is preliminary data.</text>
</comment>
<keyword evidence="2" id="KW-1185">Reference proteome</keyword>